<keyword evidence="3" id="KW-1185">Reference proteome</keyword>
<dbReference type="GeneID" id="13449090"/>
<evidence type="ECO:0000256" key="1">
    <source>
        <dbReference type="SAM" id="MobiDB-lite"/>
    </source>
</evidence>
<dbReference type="Proteomes" id="UP000007259">
    <property type="component" value="Chromosome 25"/>
</dbReference>
<protein>
    <submittedName>
        <fullName evidence="2">Uncharacterized protein</fullName>
    </submittedName>
</protein>
<dbReference type="KEGG" id="lmi:LMXM_25_0400"/>
<dbReference type="OMA" id="CNIMRAY"/>
<feature type="region of interest" description="Disordered" evidence="1">
    <location>
        <begin position="74"/>
        <end position="100"/>
    </location>
</feature>
<sequence>MKAFLKNLVYKTLLSEASNTPLVQRAAAKAARMERELTGEKLGLWLGAAAREVSNDIRSSCNIMRAYLNRDAVPKPQQSVSAAGGQAGTVGNGPKPPEGR</sequence>
<dbReference type="AlphaFoldDB" id="E9AXB7"/>
<gene>
    <name evidence="2" type="ORF">LMXM_25_0400</name>
</gene>
<proteinExistence type="predicted"/>
<dbReference type="RefSeq" id="XP_003876093.1">
    <property type="nucleotide sequence ID" value="XM_003876044.1"/>
</dbReference>
<dbReference type="EMBL" id="FR799578">
    <property type="protein sequence ID" value="CBZ27608.1"/>
    <property type="molecule type" value="Genomic_DNA"/>
</dbReference>
<reference evidence="2 3" key="1">
    <citation type="journal article" date="2011" name="Genome Res.">
        <title>Chromosome and gene copy number variation allow major structural change between species and strains of Leishmania.</title>
        <authorList>
            <person name="Rogers M.B."/>
            <person name="Hilley J.D."/>
            <person name="Dickens N.J."/>
            <person name="Wilkes J."/>
            <person name="Bates P.A."/>
            <person name="Depledge D.P."/>
            <person name="Harris D."/>
            <person name="Her Y."/>
            <person name="Herzyk P."/>
            <person name="Imamura H."/>
            <person name="Otto T.D."/>
            <person name="Sanders M."/>
            <person name="Seeger K."/>
            <person name="Dujardin J.C."/>
            <person name="Berriman M."/>
            <person name="Smith D.F."/>
            <person name="Hertz-Fowler C."/>
            <person name="Mottram J.C."/>
        </authorList>
    </citation>
    <scope>NUCLEOTIDE SEQUENCE [LARGE SCALE GENOMIC DNA]</scope>
    <source>
        <strain evidence="2 3">MHOM/GT/2001/U1103</strain>
    </source>
</reference>
<accession>E9AXB7</accession>
<dbReference type="OrthoDB" id="262040at2759"/>
<dbReference type="PhylomeDB" id="E9AXB7"/>
<name>E9AXB7_LEIMU</name>
<dbReference type="VEuPathDB" id="TriTrypDB:LmxM.25.0400"/>
<organism evidence="2 3">
    <name type="scientific">Leishmania mexicana (strain MHOM/GT/2001/U1103)</name>
    <dbReference type="NCBI Taxonomy" id="929439"/>
    <lineage>
        <taxon>Eukaryota</taxon>
        <taxon>Discoba</taxon>
        <taxon>Euglenozoa</taxon>
        <taxon>Kinetoplastea</taxon>
        <taxon>Metakinetoplastina</taxon>
        <taxon>Trypanosomatida</taxon>
        <taxon>Trypanosomatidae</taxon>
        <taxon>Leishmaniinae</taxon>
        <taxon>Leishmania</taxon>
    </lineage>
</organism>
<evidence type="ECO:0000313" key="3">
    <source>
        <dbReference type="Proteomes" id="UP000007259"/>
    </source>
</evidence>
<evidence type="ECO:0000313" key="2">
    <source>
        <dbReference type="EMBL" id="CBZ27608.1"/>
    </source>
</evidence>